<dbReference type="Gene3D" id="3.30.200.20">
    <property type="entry name" value="Phosphorylase Kinase, domain 1"/>
    <property type="match status" value="1"/>
</dbReference>
<dbReference type="PANTHER" id="PTHR44329:SF214">
    <property type="entry name" value="PROTEIN KINASE DOMAIN-CONTAINING PROTEIN"/>
    <property type="match status" value="1"/>
</dbReference>
<dbReference type="InterPro" id="IPR017441">
    <property type="entry name" value="Protein_kinase_ATP_BS"/>
</dbReference>
<dbReference type="InterPro" id="IPR051681">
    <property type="entry name" value="Ser/Thr_Kinases-Pseudokinases"/>
</dbReference>
<evidence type="ECO:0000256" key="2">
    <source>
        <dbReference type="ARBA" id="ARBA00022679"/>
    </source>
</evidence>
<dbReference type="InterPro" id="IPR000719">
    <property type="entry name" value="Prot_kinase_dom"/>
</dbReference>
<dbReference type="PANTHER" id="PTHR44329">
    <property type="entry name" value="SERINE/THREONINE-PROTEIN KINASE TNNI3K-RELATED"/>
    <property type="match status" value="1"/>
</dbReference>
<evidence type="ECO:0000313" key="10">
    <source>
        <dbReference type="EMBL" id="CAD7695236.1"/>
    </source>
</evidence>
<dbReference type="PROSITE" id="PS00107">
    <property type="entry name" value="PROTEIN_KINASE_ATP"/>
    <property type="match status" value="1"/>
</dbReference>
<dbReference type="OrthoDB" id="536504at2759"/>
<evidence type="ECO:0000256" key="8">
    <source>
        <dbReference type="SAM" id="MobiDB-lite"/>
    </source>
</evidence>
<dbReference type="Proteomes" id="UP000708148">
    <property type="component" value="Unassembled WGS sequence"/>
</dbReference>
<evidence type="ECO:0000259" key="9">
    <source>
        <dbReference type="PROSITE" id="PS50011"/>
    </source>
</evidence>
<organism evidence="10 11">
    <name type="scientific">Ostreobium quekettii</name>
    <dbReference type="NCBI Taxonomy" id="121088"/>
    <lineage>
        <taxon>Eukaryota</taxon>
        <taxon>Viridiplantae</taxon>
        <taxon>Chlorophyta</taxon>
        <taxon>core chlorophytes</taxon>
        <taxon>Ulvophyceae</taxon>
        <taxon>TCBD clade</taxon>
        <taxon>Bryopsidales</taxon>
        <taxon>Ostreobineae</taxon>
        <taxon>Ostreobiaceae</taxon>
        <taxon>Ostreobium</taxon>
    </lineage>
</organism>
<evidence type="ECO:0000256" key="5">
    <source>
        <dbReference type="ARBA" id="ARBA00022840"/>
    </source>
</evidence>
<dbReference type="InterPro" id="IPR008271">
    <property type="entry name" value="Ser/Thr_kinase_AS"/>
</dbReference>
<feature type="region of interest" description="Disordered" evidence="8">
    <location>
        <begin position="173"/>
        <end position="215"/>
    </location>
</feature>
<keyword evidence="11" id="KW-1185">Reference proteome</keyword>
<proteinExistence type="inferred from homology"/>
<evidence type="ECO:0000256" key="1">
    <source>
        <dbReference type="ARBA" id="ARBA00022527"/>
    </source>
</evidence>
<feature type="compositionally biased region" description="Gly residues" evidence="8">
    <location>
        <begin position="58"/>
        <end position="75"/>
    </location>
</feature>
<feature type="compositionally biased region" description="Low complexity" evidence="8">
    <location>
        <begin position="175"/>
        <end position="194"/>
    </location>
</feature>
<dbReference type="GO" id="GO:0004674">
    <property type="term" value="F:protein serine/threonine kinase activity"/>
    <property type="evidence" value="ECO:0007669"/>
    <property type="project" value="UniProtKB-KW"/>
</dbReference>
<accession>A0A8S1ILB8</accession>
<feature type="region of interest" description="Disordered" evidence="8">
    <location>
        <begin position="25"/>
        <end position="91"/>
    </location>
</feature>
<dbReference type="SMART" id="SM00220">
    <property type="entry name" value="S_TKc"/>
    <property type="match status" value="1"/>
</dbReference>
<gene>
    <name evidence="10" type="ORF">OSTQU699_LOCUS597</name>
</gene>
<dbReference type="InterPro" id="IPR001245">
    <property type="entry name" value="Ser-Thr/Tyr_kinase_cat_dom"/>
</dbReference>
<dbReference type="PROSITE" id="PS00108">
    <property type="entry name" value="PROTEIN_KINASE_ST"/>
    <property type="match status" value="1"/>
</dbReference>
<evidence type="ECO:0000256" key="3">
    <source>
        <dbReference type="ARBA" id="ARBA00022741"/>
    </source>
</evidence>
<comment type="similarity">
    <text evidence="7">Belongs to the protein kinase superfamily.</text>
</comment>
<keyword evidence="5 6" id="KW-0067">ATP-binding</keyword>
<keyword evidence="4" id="KW-0418">Kinase</keyword>
<evidence type="ECO:0000256" key="4">
    <source>
        <dbReference type="ARBA" id="ARBA00022777"/>
    </source>
</evidence>
<evidence type="ECO:0000256" key="7">
    <source>
        <dbReference type="RuleBase" id="RU000304"/>
    </source>
</evidence>
<evidence type="ECO:0000313" key="11">
    <source>
        <dbReference type="Proteomes" id="UP000708148"/>
    </source>
</evidence>
<comment type="caution">
    <text evidence="10">The sequence shown here is derived from an EMBL/GenBank/DDBJ whole genome shotgun (WGS) entry which is preliminary data.</text>
</comment>
<dbReference type="EMBL" id="CAJHUC010000321">
    <property type="protein sequence ID" value="CAD7695236.1"/>
    <property type="molecule type" value="Genomic_DNA"/>
</dbReference>
<dbReference type="SUPFAM" id="SSF56112">
    <property type="entry name" value="Protein kinase-like (PK-like)"/>
    <property type="match status" value="1"/>
</dbReference>
<keyword evidence="1 7" id="KW-0723">Serine/threonine-protein kinase</keyword>
<feature type="binding site" evidence="6">
    <location>
        <position position="259"/>
    </location>
    <ligand>
        <name>ATP</name>
        <dbReference type="ChEBI" id="CHEBI:30616"/>
    </ligand>
</feature>
<sequence>MAPVFVFQGSGGSAVLQDVPLIDDPLSSATWSQGASGEEGERGLGMPFPVRAATGSGDQSGGLGPLEAPGGAGGHEGLDLEPGLSAESSKESWVVMALQRRESVPSSPSPTGEFSETERRAAWVVVQKGPIEMGPVSPPSKAEGGNGKTPVCEVANPAATTAQELDVSKTATCEKAGAAGSSPRAPSPAKSASKGETRQAGTLKGEAPAGDDNDPLCGMNLSISWDELRFDRPRVLLGEGAFGTVFRGQYGGRPVAVKKFSPSSGQVANTDTMANELRILGAAGPHENLVHCYGGCLEGPNVFIVEELMDKSLHDLVHSSKWGAQRLPVRQILRLAMDITAGLCHLHPKIMHRDLKPQNILLTREGRAKVADFGLSRTKATTYLKTRDQLAGTIAYIAPECINGGHVTHKSDLYSLGIILWECLTGLIPFSDYDQVFAIMFGVANNGDRPQFPEDVHCPPGLRELICECWSQDPRARPSCEEVMIKLRELELNLFGDKRA</sequence>
<keyword evidence="2" id="KW-0808">Transferase</keyword>
<dbReference type="AlphaFoldDB" id="A0A8S1ILB8"/>
<dbReference type="Gene3D" id="1.10.510.10">
    <property type="entry name" value="Transferase(Phosphotransferase) domain 1"/>
    <property type="match status" value="1"/>
</dbReference>
<dbReference type="Pfam" id="PF07714">
    <property type="entry name" value="PK_Tyr_Ser-Thr"/>
    <property type="match status" value="1"/>
</dbReference>
<dbReference type="PROSITE" id="PS50011">
    <property type="entry name" value="PROTEIN_KINASE_DOM"/>
    <property type="match status" value="1"/>
</dbReference>
<dbReference type="CDD" id="cd13999">
    <property type="entry name" value="STKc_MAP3K-like"/>
    <property type="match status" value="1"/>
</dbReference>
<name>A0A8S1ILB8_9CHLO</name>
<feature type="region of interest" description="Disordered" evidence="8">
    <location>
        <begin position="131"/>
        <end position="150"/>
    </location>
</feature>
<dbReference type="GO" id="GO:0005524">
    <property type="term" value="F:ATP binding"/>
    <property type="evidence" value="ECO:0007669"/>
    <property type="project" value="UniProtKB-UniRule"/>
</dbReference>
<protein>
    <recommendedName>
        <fullName evidence="9">Protein kinase domain-containing protein</fullName>
    </recommendedName>
</protein>
<evidence type="ECO:0000256" key="6">
    <source>
        <dbReference type="PROSITE-ProRule" id="PRU10141"/>
    </source>
</evidence>
<feature type="domain" description="Protein kinase" evidence="9">
    <location>
        <begin position="231"/>
        <end position="492"/>
    </location>
</feature>
<dbReference type="InterPro" id="IPR011009">
    <property type="entry name" value="Kinase-like_dom_sf"/>
</dbReference>
<keyword evidence="3 6" id="KW-0547">Nucleotide-binding</keyword>
<reference evidence="10" key="1">
    <citation type="submission" date="2020-12" db="EMBL/GenBank/DDBJ databases">
        <authorList>
            <person name="Iha C."/>
        </authorList>
    </citation>
    <scope>NUCLEOTIDE SEQUENCE</scope>
</reference>